<reference evidence="1 2" key="1">
    <citation type="submission" date="2022-06" db="EMBL/GenBank/DDBJ databases">
        <title>Mycolicibacterium sp. CAU 1645 isolated from seawater.</title>
        <authorList>
            <person name="Kim W."/>
        </authorList>
    </citation>
    <scope>NUCLEOTIDE SEQUENCE [LARGE SCALE GENOMIC DNA]</scope>
    <source>
        <strain evidence="1 2">CAU 1645</strain>
    </source>
</reference>
<proteinExistence type="predicted"/>
<protein>
    <recommendedName>
        <fullName evidence="3">Integral membrane protein</fullName>
    </recommendedName>
</protein>
<sequence>MTSTAHVEIVGDRLILGSVSVDFQRTLRIPETGLHPLPPGLGRFPLRRVADYPDTAPAEWLNRGGVMLPIYQREAMWLSFHSAEPAALQVGVGKVCAVSGLPWIDHLVGDPQNYVALPDQPWLDGINAGDGFIRQFVAVPMGSGATVEGQVTGQETHGGVQLRAVGLNEEALAAWRAVEEVPEVCEEGMVACMAAPAGADMGLGAGGRMRQEVYADDRPLTDYDQSCALRVFVHLCSAAQWTAITGEVPPPSPVDRDAYVEAGLPWFDYYDADASDLAPSDVLSKVKSVGHMLGVHEKPFVPVDSKTVIALGGVGADSVTDGAW</sequence>
<accession>A0ABT1M6H4</accession>
<dbReference type="Proteomes" id="UP001651690">
    <property type="component" value="Unassembled WGS sequence"/>
</dbReference>
<organism evidence="1 2">
    <name type="scientific">Mycolicibacterium arenosum</name>
    <dbReference type="NCBI Taxonomy" id="2952157"/>
    <lineage>
        <taxon>Bacteria</taxon>
        <taxon>Bacillati</taxon>
        <taxon>Actinomycetota</taxon>
        <taxon>Actinomycetes</taxon>
        <taxon>Mycobacteriales</taxon>
        <taxon>Mycobacteriaceae</taxon>
        <taxon>Mycolicibacterium</taxon>
    </lineage>
</organism>
<dbReference type="RefSeq" id="WP_255061383.1">
    <property type="nucleotide sequence ID" value="NZ_JANDBD010000007.1"/>
</dbReference>
<keyword evidence="2" id="KW-1185">Reference proteome</keyword>
<evidence type="ECO:0000313" key="1">
    <source>
        <dbReference type="EMBL" id="MCP9274037.1"/>
    </source>
</evidence>
<evidence type="ECO:0000313" key="2">
    <source>
        <dbReference type="Proteomes" id="UP001651690"/>
    </source>
</evidence>
<comment type="caution">
    <text evidence="1">The sequence shown here is derived from an EMBL/GenBank/DDBJ whole genome shotgun (WGS) entry which is preliminary data.</text>
</comment>
<dbReference type="EMBL" id="JANDBD010000007">
    <property type="protein sequence ID" value="MCP9274037.1"/>
    <property type="molecule type" value="Genomic_DNA"/>
</dbReference>
<evidence type="ECO:0008006" key="3">
    <source>
        <dbReference type="Google" id="ProtNLM"/>
    </source>
</evidence>
<gene>
    <name evidence="1" type="ORF">NM203_17755</name>
</gene>
<name>A0ABT1M6H4_9MYCO</name>